<dbReference type="PANTHER" id="PTHR14226">
    <property type="entry name" value="NEUROPATHY TARGET ESTERASE/SWISS CHEESE D.MELANOGASTER"/>
    <property type="match status" value="1"/>
</dbReference>
<dbReference type="Pfam" id="PF01734">
    <property type="entry name" value="Patatin"/>
    <property type="match status" value="1"/>
</dbReference>
<feature type="active site" description="Nucleophile" evidence="4">
    <location>
        <position position="52"/>
    </location>
</feature>
<dbReference type="InterPro" id="IPR045943">
    <property type="entry name" value="DUF6363"/>
</dbReference>
<comment type="caution">
    <text evidence="6">The sequence shown here is derived from an EMBL/GenBank/DDBJ whole genome shotgun (WGS) entry which is preliminary data.</text>
</comment>
<keyword evidence="2 4" id="KW-0442">Lipid degradation</keyword>
<evidence type="ECO:0000256" key="3">
    <source>
        <dbReference type="ARBA" id="ARBA00023098"/>
    </source>
</evidence>
<feature type="short sequence motif" description="GXSXG" evidence="4">
    <location>
        <begin position="50"/>
        <end position="54"/>
    </location>
</feature>
<dbReference type="SUPFAM" id="SSF52151">
    <property type="entry name" value="FabD/lysophospholipase-like"/>
    <property type="match status" value="1"/>
</dbReference>
<reference evidence="7" key="1">
    <citation type="journal article" date="2019" name="Int. J. Syst. Evol. Microbiol.">
        <title>The Global Catalogue of Microorganisms (GCM) 10K type strain sequencing project: providing services to taxonomists for standard genome sequencing and annotation.</title>
        <authorList>
            <consortium name="The Broad Institute Genomics Platform"/>
            <consortium name="The Broad Institute Genome Sequencing Center for Infectious Disease"/>
            <person name="Wu L."/>
            <person name="Ma J."/>
        </authorList>
    </citation>
    <scope>NUCLEOTIDE SEQUENCE [LARGE SCALE GENOMIC DNA]</scope>
    <source>
        <strain evidence="7">CCUG 56698</strain>
    </source>
</reference>
<feature type="short sequence motif" description="DGA/G" evidence="4">
    <location>
        <begin position="177"/>
        <end position="179"/>
    </location>
</feature>
<evidence type="ECO:0000256" key="2">
    <source>
        <dbReference type="ARBA" id="ARBA00022963"/>
    </source>
</evidence>
<evidence type="ECO:0000313" key="6">
    <source>
        <dbReference type="EMBL" id="MFC7581953.1"/>
    </source>
</evidence>
<organism evidence="6 7">
    <name type="scientific">Schaalia naturae</name>
    <dbReference type="NCBI Taxonomy" id="635203"/>
    <lineage>
        <taxon>Bacteria</taxon>
        <taxon>Bacillati</taxon>
        <taxon>Actinomycetota</taxon>
        <taxon>Actinomycetes</taxon>
        <taxon>Actinomycetales</taxon>
        <taxon>Actinomycetaceae</taxon>
        <taxon>Schaalia</taxon>
    </lineage>
</organism>
<feature type="active site" description="Proton acceptor" evidence="4">
    <location>
        <position position="177"/>
    </location>
</feature>
<keyword evidence="7" id="KW-1185">Reference proteome</keyword>
<dbReference type="CDD" id="cd07208">
    <property type="entry name" value="Pat_hypo_Ecoli_yjju_like"/>
    <property type="match status" value="1"/>
</dbReference>
<dbReference type="RefSeq" id="WP_380975690.1">
    <property type="nucleotide sequence ID" value="NZ_JBHTEF010000001.1"/>
</dbReference>
<protein>
    <submittedName>
        <fullName evidence="6">Patatin family protein</fullName>
    </submittedName>
</protein>
<accession>A0ABW2SR34</accession>
<dbReference type="InterPro" id="IPR037483">
    <property type="entry name" value="YjjU-like"/>
</dbReference>
<proteinExistence type="predicted"/>
<evidence type="ECO:0000256" key="1">
    <source>
        <dbReference type="ARBA" id="ARBA00022801"/>
    </source>
</evidence>
<dbReference type="InterPro" id="IPR016035">
    <property type="entry name" value="Acyl_Trfase/lysoPLipase"/>
</dbReference>
<evidence type="ECO:0000259" key="5">
    <source>
        <dbReference type="PROSITE" id="PS51635"/>
    </source>
</evidence>
<gene>
    <name evidence="6" type="ORF">ACFQWG_12180</name>
</gene>
<comment type="caution">
    <text evidence="4">Lacks conserved residue(s) required for the propagation of feature annotation.</text>
</comment>
<dbReference type="Gene3D" id="3.40.1090.10">
    <property type="entry name" value="Cytosolic phospholipase A2 catalytic domain"/>
    <property type="match status" value="2"/>
</dbReference>
<keyword evidence="1 4" id="KW-0378">Hydrolase</keyword>
<evidence type="ECO:0000256" key="4">
    <source>
        <dbReference type="PROSITE-ProRule" id="PRU01161"/>
    </source>
</evidence>
<dbReference type="InterPro" id="IPR050301">
    <property type="entry name" value="NTE"/>
</dbReference>
<feature type="domain" description="PNPLA" evidence="5">
    <location>
        <begin position="19"/>
        <end position="192"/>
    </location>
</feature>
<dbReference type="Pfam" id="PF19890">
    <property type="entry name" value="DUF6363"/>
    <property type="match status" value="1"/>
</dbReference>
<keyword evidence="3 4" id="KW-0443">Lipid metabolism</keyword>
<sequence length="303" mass="33520">MAEATTPHALTTNVHDTALIFEGGGMRAAYTAPVVATLLEAGIHADFVAGISAGSSNTVNYVSRDPARAKHSFVDLVEDPQFGGIRSFLRGDGYFNAHYIYEQSGYPGCSLPLDWETFRADPAEIRVGSFNATRGRRVWFTKRDMPDIAAVGATVRASSTLPILMPPVVIDGEIYVDGALGDDGGIPLDAAEIAGYERFLVVLTRPRGYVKKPASRGLLRLLRRRFPALPSIVEGVARRPERYNATRARLFELEREGRAQVFVPEHLTIANTETRLDRLESTYRAGWDQAQRELPRWRDFLGV</sequence>
<dbReference type="EMBL" id="JBHTEF010000001">
    <property type="protein sequence ID" value="MFC7581953.1"/>
    <property type="molecule type" value="Genomic_DNA"/>
</dbReference>
<dbReference type="PROSITE" id="PS51635">
    <property type="entry name" value="PNPLA"/>
    <property type="match status" value="1"/>
</dbReference>
<evidence type="ECO:0000313" key="7">
    <source>
        <dbReference type="Proteomes" id="UP001596527"/>
    </source>
</evidence>
<dbReference type="PANTHER" id="PTHR14226:SF25">
    <property type="entry name" value="PHOSPHOESTERASE"/>
    <property type="match status" value="1"/>
</dbReference>
<dbReference type="InterPro" id="IPR002641">
    <property type="entry name" value="PNPLA_dom"/>
</dbReference>
<dbReference type="Proteomes" id="UP001596527">
    <property type="component" value="Unassembled WGS sequence"/>
</dbReference>
<name>A0ABW2SR34_9ACTO</name>